<evidence type="ECO:0000256" key="10">
    <source>
        <dbReference type="SAM" id="MobiDB-lite"/>
    </source>
</evidence>
<accession>G8ZM96</accession>
<dbReference type="EMBL" id="HE616742">
    <property type="protein sequence ID" value="CCE89740.1"/>
    <property type="molecule type" value="Genomic_DNA"/>
</dbReference>
<dbReference type="UniPathway" id="UPA00196"/>
<evidence type="ECO:0000313" key="13">
    <source>
        <dbReference type="Proteomes" id="UP000005627"/>
    </source>
</evidence>
<keyword evidence="9" id="KW-0325">Glycoprotein</keyword>
<feature type="transmembrane region" description="Helical" evidence="11">
    <location>
        <begin position="471"/>
        <end position="490"/>
    </location>
</feature>
<protein>
    <recommendedName>
        <fullName evidence="14">GPI transamidase component GPI17</fullName>
    </recommendedName>
</protein>
<evidence type="ECO:0000256" key="2">
    <source>
        <dbReference type="ARBA" id="ARBA00004687"/>
    </source>
</evidence>
<keyword evidence="6" id="KW-0256">Endoplasmic reticulum</keyword>
<feature type="compositionally biased region" description="Basic and acidic residues" evidence="10">
    <location>
        <begin position="498"/>
        <end position="514"/>
    </location>
</feature>
<proteinExistence type="inferred from homology"/>
<dbReference type="RefSeq" id="XP_003678951.1">
    <property type="nucleotide sequence ID" value="XM_003678903.1"/>
</dbReference>
<dbReference type="Pfam" id="PF10510">
    <property type="entry name" value="PIG-S"/>
    <property type="match status" value="1"/>
</dbReference>
<evidence type="ECO:0000256" key="11">
    <source>
        <dbReference type="SAM" id="Phobius"/>
    </source>
</evidence>
<dbReference type="GeneID" id="11502876"/>
<dbReference type="PANTHER" id="PTHR21072:SF13">
    <property type="entry name" value="GPI TRANSAMIDASE COMPONENT PIG-S"/>
    <property type="match status" value="1"/>
</dbReference>
<evidence type="ECO:0000256" key="9">
    <source>
        <dbReference type="ARBA" id="ARBA00023180"/>
    </source>
</evidence>
<evidence type="ECO:0000256" key="1">
    <source>
        <dbReference type="ARBA" id="ARBA00004477"/>
    </source>
</evidence>
<dbReference type="InParanoid" id="G8ZM96"/>
<dbReference type="STRING" id="1076872.G8ZM96"/>
<feature type="region of interest" description="Disordered" evidence="10">
    <location>
        <begin position="498"/>
        <end position="520"/>
    </location>
</feature>
<dbReference type="FunCoup" id="G8ZM96">
    <property type="interactions" value="818"/>
</dbReference>
<evidence type="ECO:0000256" key="3">
    <source>
        <dbReference type="ARBA" id="ARBA00005316"/>
    </source>
</evidence>
<reference evidence="12 13" key="1">
    <citation type="journal article" date="2011" name="Proc. Natl. Acad. Sci. U.S.A.">
        <title>Evolutionary erosion of yeast sex chromosomes by mating-type switching accidents.</title>
        <authorList>
            <person name="Gordon J.L."/>
            <person name="Armisen D."/>
            <person name="Proux-Wera E."/>
            <person name="Oheigeartaigh S.S."/>
            <person name="Byrne K.P."/>
            <person name="Wolfe K.H."/>
        </authorList>
    </citation>
    <scope>NUCLEOTIDE SEQUENCE [LARGE SCALE GENOMIC DNA]</scope>
    <source>
        <strain evidence="13">ATCC 10662 / CBS 1146 / NBRC 0425 / NCYC 2629 / NRRL Y-866</strain>
    </source>
</reference>
<evidence type="ECO:0008006" key="14">
    <source>
        <dbReference type="Google" id="ProtNLM"/>
    </source>
</evidence>
<keyword evidence="7 11" id="KW-1133">Transmembrane helix</keyword>
<dbReference type="GO" id="GO:0016255">
    <property type="term" value="P:attachment of GPI anchor to protein"/>
    <property type="evidence" value="ECO:0007669"/>
    <property type="project" value="EnsemblFungi"/>
</dbReference>
<evidence type="ECO:0000313" key="12">
    <source>
        <dbReference type="EMBL" id="CCE89740.1"/>
    </source>
</evidence>
<dbReference type="GO" id="GO:0006506">
    <property type="term" value="P:GPI anchor biosynthetic process"/>
    <property type="evidence" value="ECO:0007669"/>
    <property type="project" value="UniProtKB-UniPathway"/>
</dbReference>
<feature type="transmembrane region" description="Helical" evidence="11">
    <location>
        <begin position="9"/>
        <end position="27"/>
    </location>
</feature>
<dbReference type="Proteomes" id="UP000005627">
    <property type="component" value="Chromosome 1"/>
</dbReference>
<evidence type="ECO:0000256" key="6">
    <source>
        <dbReference type="ARBA" id="ARBA00022824"/>
    </source>
</evidence>
<dbReference type="PANTHER" id="PTHR21072">
    <property type="entry name" value="GPI TRANSAMIDASE COMPONENT PIG-S"/>
    <property type="match status" value="1"/>
</dbReference>
<keyword evidence="4" id="KW-0337">GPI-anchor biosynthesis</keyword>
<name>G8ZM96_TORDE</name>
<dbReference type="AlphaFoldDB" id="G8ZM96"/>
<dbReference type="InterPro" id="IPR019540">
    <property type="entry name" value="PtdIno-glycan_biosynth_class_S"/>
</dbReference>
<keyword evidence="13" id="KW-1185">Reference proteome</keyword>
<comment type="similarity">
    <text evidence="3">Belongs to the PIGS family.</text>
</comment>
<comment type="subcellular location">
    <subcellularLocation>
        <location evidence="1">Endoplasmic reticulum membrane</location>
        <topology evidence="1">Multi-pass membrane protein</topology>
    </subcellularLocation>
</comment>
<dbReference type="eggNOG" id="KOG2459">
    <property type="taxonomic scope" value="Eukaryota"/>
</dbReference>
<dbReference type="HOGENOM" id="CLU_010026_1_0_1"/>
<dbReference type="GO" id="GO:0005637">
    <property type="term" value="C:nuclear inner membrane"/>
    <property type="evidence" value="ECO:0007669"/>
    <property type="project" value="EnsemblFungi"/>
</dbReference>
<keyword evidence="8 11" id="KW-0472">Membrane</keyword>
<dbReference type="GO" id="GO:0042765">
    <property type="term" value="C:GPI-anchor transamidase complex"/>
    <property type="evidence" value="ECO:0007669"/>
    <property type="project" value="EnsemblFungi"/>
</dbReference>
<evidence type="ECO:0000256" key="8">
    <source>
        <dbReference type="ARBA" id="ARBA00023136"/>
    </source>
</evidence>
<dbReference type="OrthoDB" id="28748at2759"/>
<evidence type="ECO:0000256" key="5">
    <source>
        <dbReference type="ARBA" id="ARBA00022692"/>
    </source>
</evidence>
<keyword evidence="5 11" id="KW-0812">Transmembrane</keyword>
<comment type="pathway">
    <text evidence="2">Glycolipid biosynthesis; glycosylphosphatidylinositol-anchor biosynthesis.</text>
</comment>
<sequence>MWDGNLRKYVGLCFLACYFLLGVPLWYKLTNIYRAPLPVEYIKSLHENKFQDVHLVIPVYIKSDTYRFPDIHNAVQIQVNHLLNSKKQYVGWSLQVLAYESLNATEIKYSDNEYHVVSLVLDDFVGYSVAYDAKETTVFYNDEAMVNNDIPFYVAQSLVEHTFALEYNQLGSDLSTHGDSMVITYNPNMHLSISLLSGDGLPVAWEIESTLQRYFTPFREFMAPLVNFTVDTNIVYFNDLNLHMLKDHDSVTSQELSHTVDLSELSSMNYLSDSGALNLAIVFPSNITTPSGFKFINSTSNSSRISDDWQSFIVPQWGNIIINRNPLPPNALLKESYLTPIMYQFATDVFQLLGLTKGSQDLSSPFVTIDSFKRLTILRNINKAEETLWSLVKLTQSFQQMSIPQDVLKNATEALDLRLKIIDMLNDPNLGGDLVWNEALSLSNKLVKSSETAFFHGEMVQQNFFPQEHRIAVYLPLLGPTSVVIFFGFIKLLKEKPVEDTSEKQEKEVIKQDGNDQLED</sequence>
<gene>
    <name evidence="12" type="primary">TDEL0A04080</name>
    <name evidence="12" type="ORF">TDEL_0A04080</name>
</gene>
<evidence type="ECO:0000256" key="4">
    <source>
        <dbReference type="ARBA" id="ARBA00022502"/>
    </source>
</evidence>
<evidence type="ECO:0000256" key="7">
    <source>
        <dbReference type="ARBA" id="ARBA00022989"/>
    </source>
</evidence>
<organism evidence="12 13">
    <name type="scientific">Torulaspora delbrueckii</name>
    <name type="common">Yeast</name>
    <name type="synonym">Candida colliculosa</name>
    <dbReference type="NCBI Taxonomy" id="4950"/>
    <lineage>
        <taxon>Eukaryota</taxon>
        <taxon>Fungi</taxon>
        <taxon>Dikarya</taxon>
        <taxon>Ascomycota</taxon>
        <taxon>Saccharomycotina</taxon>
        <taxon>Saccharomycetes</taxon>
        <taxon>Saccharomycetales</taxon>
        <taxon>Saccharomycetaceae</taxon>
        <taxon>Torulaspora</taxon>
    </lineage>
</organism>
<dbReference type="KEGG" id="tdl:TDEL_0A04080"/>